<gene>
    <name evidence="1" type="ORF">NCTC5053_02560</name>
</gene>
<organism evidence="1 2">
    <name type="scientific">Klebsiella pneumoniae</name>
    <dbReference type="NCBI Taxonomy" id="573"/>
    <lineage>
        <taxon>Bacteria</taxon>
        <taxon>Pseudomonadati</taxon>
        <taxon>Pseudomonadota</taxon>
        <taxon>Gammaproteobacteria</taxon>
        <taxon>Enterobacterales</taxon>
        <taxon>Enterobacteriaceae</taxon>
        <taxon>Klebsiella/Raoultella group</taxon>
        <taxon>Klebsiella</taxon>
        <taxon>Klebsiella pneumoniae complex</taxon>
    </lineage>
</organism>
<accession>A0A378AL46</accession>
<reference evidence="1 2" key="1">
    <citation type="submission" date="2018-06" db="EMBL/GenBank/DDBJ databases">
        <authorList>
            <consortium name="Pathogen Informatics"/>
            <person name="Doyle S."/>
        </authorList>
    </citation>
    <scope>NUCLEOTIDE SEQUENCE [LARGE SCALE GENOMIC DNA]</scope>
    <source>
        <strain evidence="1 2">NCTC5053</strain>
    </source>
</reference>
<name>A0A378AL46_KLEPN</name>
<dbReference type="AlphaFoldDB" id="A0A378AL46"/>
<proteinExistence type="predicted"/>
<protein>
    <submittedName>
        <fullName evidence="1">Uncharacterized protein</fullName>
    </submittedName>
</protein>
<sequence>MPAANSIAAQLSRLNSGFDCSGPSFTEPKREQAMQTTKTIYSVAASR</sequence>
<dbReference type="EMBL" id="UGMN01000004">
    <property type="protein sequence ID" value="STV13109.1"/>
    <property type="molecule type" value="Genomic_DNA"/>
</dbReference>
<dbReference type="Proteomes" id="UP000254387">
    <property type="component" value="Unassembled WGS sequence"/>
</dbReference>
<evidence type="ECO:0000313" key="1">
    <source>
        <dbReference type="EMBL" id="STV13109.1"/>
    </source>
</evidence>
<evidence type="ECO:0000313" key="2">
    <source>
        <dbReference type="Proteomes" id="UP000254387"/>
    </source>
</evidence>